<feature type="domain" description="ABC transporter" evidence="11">
    <location>
        <begin position="667"/>
        <end position="892"/>
    </location>
</feature>
<dbReference type="Pfam" id="PF24358">
    <property type="entry name" value="ABCC10_N"/>
    <property type="match status" value="1"/>
</dbReference>
<dbReference type="PANTHER" id="PTHR24223">
    <property type="entry name" value="ATP-BINDING CASSETTE SUB-FAMILY C"/>
    <property type="match status" value="1"/>
</dbReference>
<feature type="transmembrane region" description="Helical" evidence="10">
    <location>
        <begin position="464"/>
        <end position="485"/>
    </location>
</feature>
<evidence type="ECO:0000256" key="9">
    <source>
        <dbReference type="SAM" id="MobiDB-lite"/>
    </source>
</evidence>
<gene>
    <name evidence="13" type="ORF">CSSPTR1EN2_LOCUS7542</name>
</gene>
<dbReference type="InterPro" id="IPR050173">
    <property type="entry name" value="ABC_transporter_C-like"/>
</dbReference>
<feature type="transmembrane region" description="Helical" evidence="10">
    <location>
        <begin position="1007"/>
        <end position="1026"/>
    </location>
</feature>
<evidence type="ECO:0000256" key="10">
    <source>
        <dbReference type="SAM" id="Phobius"/>
    </source>
</evidence>
<feature type="transmembrane region" description="Helical" evidence="10">
    <location>
        <begin position="145"/>
        <end position="167"/>
    </location>
</feature>
<keyword evidence="7 10" id="KW-1133">Transmembrane helix</keyword>
<feature type="transmembrane region" description="Helical" evidence="10">
    <location>
        <begin position="103"/>
        <end position="125"/>
    </location>
</feature>
<feature type="region of interest" description="Disordered" evidence="9">
    <location>
        <begin position="904"/>
        <end position="941"/>
    </location>
</feature>
<comment type="subcellular location">
    <subcellularLocation>
        <location evidence="1">Membrane</location>
        <topology evidence="1">Multi-pass membrane protein</topology>
    </subcellularLocation>
</comment>
<feature type="domain" description="ABC transmembrane type-1" evidence="12">
    <location>
        <begin position="357"/>
        <end position="633"/>
    </location>
</feature>
<evidence type="ECO:0000256" key="4">
    <source>
        <dbReference type="ARBA" id="ARBA00022692"/>
    </source>
</evidence>
<dbReference type="Proteomes" id="UP001497512">
    <property type="component" value="Chromosome 14"/>
</dbReference>
<evidence type="ECO:0000313" key="13">
    <source>
        <dbReference type="EMBL" id="CAK9204750.1"/>
    </source>
</evidence>
<accession>A0ABP0TUJ2</accession>
<evidence type="ECO:0000259" key="12">
    <source>
        <dbReference type="PROSITE" id="PS50929"/>
    </source>
</evidence>
<dbReference type="InterPro" id="IPR003439">
    <property type="entry name" value="ABC_transporter-like_ATP-bd"/>
</dbReference>
<dbReference type="InterPro" id="IPR056228">
    <property type="entry name" value="ABCC10-like_N"/>
</dbReference>
<dbReference type="InterPro" id="IPR044726">
    <property type="entry name" value="ABCC_6TM_D2"/>
</dbReference>
<dbReference type="InterPro" id="IPR027417">
    <property type="entry name" value="P-loop_NTPase"/>
</dbReference>
<evidence type="ECO:0000256" key="1">
    <source>
        <dbReference type="ARBA" id="ARBA00004141"/>
    </source>
</evidence>
<dbReference type="PROSITE" id="PS50929">
    <property type="entry name" value="ABC_TM1F"/>
    <property type="match status" value="2"/>
</dbReference>
<dbReference type="PROSITE" id="PS50893">
    <property type="entry name" value="ABC_TRANSPORTER_2"/>
    <property type="match status" value="2"/>
</dbReference>
<dbReference type="SUPFAM" id="SSF90123">
    <property type="entry name" value="ABC transporter transmembrane region"/>
    <property type="match status" value="2"/>
</dbReference>
<dbReference type="InterPro" id="IPR044746">
    <property type="entry name" value="ABCC_6TM_D1"/>
</dbReference>
<feature type="transmembrane region" description="Helical" evidence="10">
    <location>
        <begin position="212"/>
        <end position="231"/>
    </location>
</feature>
<comment type="similarity">
    <text evidence="2">Belongs to the ABC transporter superfamily. ABCC family. Conjugate transporter (TC 3.A.1.208) subfamily.</text>
</comment>
<dbReference type="CDD" id="cd18580">
    <property type="entry name" value="ABC_6TM_ABCC_D2"/>
    <property type="match status" value="1"/>
</dbReference>
<keyword evidence="8 10" id="KW-0472">Membrane</keyword>
<dbReference type="SMART" id="SM00382">
    <property type="entry name" value="AAA"/>
    <property type="match status" value="2"/>
</dbReference>
<dbReference type="InterPro" id="IPR036640">
    <property type="entry name" value="ABC1_TM_sf"/>
</dbReference>
<feature type="transmembrane region" description="Helical" evidence="10">
    <location>
        <begin position="578"/>
        <end position="599"/>
    </location>
</feature>
<dbReference type="InterPro" id="IPR011527">
    <property type="entry name" value="ABC1_TM_dom"/>
</dbReference>
<sequence length="1542" mass="171226">MTGHVSAVCLLRLKLYPLFSRVTSSHTGRMFSQVADIVACIEHAIISVIHLGLIIVFLALALAYRKELRRISAGCSPSCSRRSQQQQRVAAPTRQQQQQQLHWVVVCFMLALGLGYAGSVIWAIGSSSSWSTTSGGGGREFVYPIHELTLLLVQGLAFLCLALSVRVRATTMTLPQFKTFLRVWWVLAFFLGTFAAIAAAVEVLNGERYGSLAILELMSWPVCCLLLYCAIKNDDKDDGDGDDGKLSPEFDTLIEPLLDGISEDSEQQPLQNVTPFASAGFLSHMTFWWLNPLLSLGYKRPLEQSDMPSLGKEDKAQTAYKSFAQALEDQSENSHKPVSVFWALTTCYWQPIAVNGLFAFGKSITLSLGPVVLKLFIDYTGGKRAFKYEGYILVVGLFLAKSLESLSQRQWYFGSRRIGLQVRSALMAAIYRKELKLSNTGKNKHAGGDVVNYMSVDAYRIGEFTYWLHFVWTTVLQILIALVILTYSVGWATLSGLVVIILTMFVNTPMAKSQQKYLTQLMAAQDKRLQATAEALRSMKILKLQAWEDRFKEAIEELRKVEMKWLSAVQYRKAYNSVVFWVSPVLVSTATFFTCMLLGTPLTASNVFTALATLRIIQDPIRIIPDVIAIIIQVHVSLARIDRFLQEDELQADAVARDLQKSSENAIEISNAVLSWEPDMAAAHPTLKDISLRVMHGEHVAVCGEVGSGKSALLNCILGEIPKLSGSVQVSGSIAYVAQSAWIQSGTIQENILFGRPMDKDHYRKTLRACALDKDIRSFPYGDLTEIGERGTNMSGGQKQRIQLARAVYQDADIYLLDDPFSAVDAHTAATLFKDCVMGALLSKTVILVTHQVEFLPAVNSILLMREGEIWQAGCYDELLSSGTSFKELVNAHEEAMGMLSDSQDLTTSWEPRNQRPQRLPSRSKSQREEESQRAAKLSDKDIQLTQQEQKEVGNSGLKPYIFYLSQANGFLYYALAVLAHSVFIVGGVASNWWMASEIGNPAMSTVKLITVYSSIAITSALFVFFRNFFVAVMGLKASRTFFTRLTNSLFHSPMAFFDSTPTGRILSRVASDWSILDIDVAYCFGFSASATMNALSILVVTCLVIWPILFIIFPMVYINRLLQNYYLTSAREIMRINGTTKAPVVHHFGEAIAGAVTIRAFKRENMFARKNLELIDANASPFFHSIAATEWLIQRLEILSAVVLSASALLIVFLPEGQIDPGFAGLVITYGLSLNVSQVFSVQHQCNLANVIISVERIKQYMNLPSEAPAVIMDERPPAQWPSTGKVELKNLQVRYRPNAPLVLRGITCTFEGGQRVGVVGRTGSGKTTLISSLFRLVEPAGGKILIDGLDITTFGLHDVRSRLGIIPQESTLFRGTVRFNLDPLAQHSDSEIWEVLDKCQLRESIQEKSEGLDAPVGEDGENWSVGQRQLFCLGRALLKRSRILVLDEATASIDNTTDAILQHVIRQEFTNCTVITVAHRIPTVIDSDMVLALHDGMLAEYDQPMKLLENSSSLFAKLVAEYWSNTHQTVDSFQQASHPN</sequence>
<dbReference type="PROSITE" id="PS00211">
    <property type="entry name" value="ABC_TRANSPORTER_1"/>
    <property type="match status" value="1"/>
</dbReference>
<feature type="compositionally biased region" description="Basic and acidic residues" evidence="9">
    <location>
        <begin position="926"/>
        <end position="941"/>
    </location>
</feature>
<dbReference type="CDD" id="cd18579">
    <property type="entry name" value="ABC_6TM_ABCC_D1"/>
    <property type="match status" value="1"/>
</dbReference>
<feature type="transmembrane region" description="Helical" evidence="10">
    <location>
        <begin position="1095"/>
        <end position="1119"/>
    </location>
</feature>
<keyword evidence="6" id="KW-0067">ATP-binding</keyword>
<dbReference type="EMBL" id="OZ019906">
    <property type="protein sequence ID" value="CAK9204750.1"/>
    <property type="molecule type" value="Genomic_DNA"/>
</dbReference>
<keyword evidence="3" id="KW-0813">Transport</keyword>
<feature type="domain" description="ABC transmembrane type-1" evidence="12">
    <location>
        <begin position="975"/>
        <end position="1235"/>
    </location>
</feature>
<reference evidence="13" key="1">
    <citation type="submission" date="2024-02" db="EMBL/GenBank/DDBJ databases">
        <authorList>
            <consortium name="ELIXIR-Norway"/>
            <consortium name="Elixir Norway"/>
        </authorList>
    </citation>
    <scope>NUCLEOTIDE SEQUENCE</scope>
</reference>
<feature type="domain" description="ABC transporter" evidence="11">
    <location>
        <begin position="1288"/>
        <end position="1522"/>
    </location>
</feature>
<dbReference type="Pfam" id="PF00005">
    <property type="entry name" value="ABC_tran"/>
    <property type="match status" value="2"/>
</dbReference>
<dbReference type="InterPro" id="IPR017871">
    <property type="entry name" value="ABC_transporter-like_CS"/>
</dbReference>
<feature type="compositionally biased region" description="Polar residues" evidence="9">
    <location>
        <begin position="904"/>
        <end position="917"/>
    </location>
</feature>
<evidence type="ECO:0000256" key="6">
    <source>
        <dbReference type="ARBA" id="ARBA00022840"/>
    </source>
</evidence>
<organism evidence="13 14">
    <name type="scientific">Sphagnum troendelagicum</name>
    <dbReference type="NCBI Taxonomy" id="128251"/>
    <lineage>
        <taxon>Eukaryota</taxon>
        <taxon>Viridiplantae</taxon>
        <taxon>Streptophyta</taxon>
        <taxon>Embryophyta</taxon>
        <taxon>Bryophyta</taxon>
        <taxon>Sphagnophytina</taxon>
        <taxon>Sphagnopsida</taxon>
        <taxon>Sphagnales</taxon>
        <taxon>Sphagnaceae</taxon>
        <taxon>Sphagnum</taxon>
    </lineage>
</organism>
<evidence type="ECO:0000313" key="14">
    <source>
        <dbReference type="Proteomes" id="UP001497512"/>
    </source>
</evidence>
<evidence type="ECO:0000256" key="5">
    <source>
        <dbReference type="ARBA" id="ARBA00022741"/>
    </source>
</evidence>
<proteinExistence type="inferred from homology"/>
<evidence type="ECO:0000256" key="2">
    <source>
        <dbReference type="ARBA" id="ARBA00009726"/>
    </source>
</evidence>
<feature type="transmembrane region" description="Helical" evidence="10">
    <location>
        <begin position="491"/>
        <end position="508"/>
    </location>
</feature>
<evidence type="ECO:0000256" key="7">
    <source>
        <dbReference type="ARBA" id="ARBA00022989"/>
    </source>
</evidence>
<keyword evidence="4 10" id="KW-0812">Transmembrane</keyword>
<dbReference type="SUPFAM" id="SSF52540">
    <property type="entry name" value="P-loop containing nucleoside triphosphate hydrolases"/>
    <property type="match status" value="2"/>
</dbReference>
<dbReference type="Pfam" id="PF00664">
    <property type="entry name" value="ABC_membrane"/>
    <property type="match status" value="2"/>
</dbReference>
<dbReference type="Gene3D" id="3.40.50.300">
    <property type="entry name" value="P-loop containing nucleotide triphosphate hydrolases"/>
    <property type="match status" value="2"/>
</dbReference>
<keyword evidence="5" id="KW-0547">Nucleotide-binding</keyword>
<dbReference type="CDD" id="cd03244">
    <property type="entry name" value="ABCC_MRP_domain2"/>
    <property type="match status" value="1"/>
</dbReference>
<feature type="transmembrane region" description="Helical" evidence="10">
    <location>
        <begin position="971"/>
        <end position="995"/>
    </location>
</feature>
<feature type="transmembrane region" description="Helical" evidence="10">
    <location>
        <begin position="179"/>
        <end position="200"/>
    </location>
</feature>
<evidence type="ECO:0000256" key="8">
    <source>
        <dbReference type="ARBA" id="ARBA00023136"/>
    </source>
</evidence>
<dbReference type="CDD" id="cd03250">
    <property type="entry name" value="ABCC_MRP_domain1"/>
    <property type="match status" value="1"/>
</dbReference>
<feature type="transmembrane region" description="Helical" evidence="10">
    <location>
        <begin position="44"/>
        <end position="64"/>
    </location>
</feature>
<dbReference type="Gene3D" id="1.20.1560.10">
    <property type="entry name" value="ABC transporter type 1, transmembrane domain"/>
    <property type="match status" value="2"/>
</dbReference>
<dbReference type="PANTHER" id="PTHR24223:SF369">
    <property type="entry name" value="ABC TRANSPORTER C FAMILY MEMBER 10"/>
    <property type="match status" value="1"/>
</dbReference>
<name>A0ABP0TUJ2_9BRYO</name>
<keyword evidence="14" id="KW-1185">Reference proteome</keyword>
<evidence type="ECO:0008006" key="15">
    <source>
        <dbReference type="Google" id="ProtNLM"/>
    </source>
</evidence>
<evidence type="ECO:0000259" key="11">
    <source>
        <dbReference type="PROSITE" id="PS50893"/>
    </source>
</evidence>
<protein>
    <recommendedName>
        <fullName evidence="15">ABC transporter C family member 10</fullName>
    </recommendedName>
</protein>
<evidence type="ECO:0000256" key="3">
    <source>
        <dbReference type="ARBA" id="ARBA00022448"/>
    </source>
</evidence>
<dbReference type="InterPro" id="IPR003593">
    <property type="entry name" value="AAA+_ATPase"/>
</dbReference>